<gene>
    <name evidence="2" type="ORF">K3152_10675</name>
</gene>
<dbReference type="SUPFAM" id="SSF54913">
    <property type="entry name" value="GlnB-like"/>
    <property type="match status" value="1"/>
</dbReference>
<keyword evidence="3" id="KW-1185">Reference proteome</keyword>
<dbReference type="Pfam" id="PF03091">
    <property type="entry name" value="CutA1"/>
    <property type="match status" value="1"/>
</dbReference>
<dbReference type="RefSeq" id="WP_221574093.1">
    <property type="nucleotide sequence ID" value="NZ_JAIGNK010000003.1"/>
</dbReference>
<dbReference type="EMBL" id="JAIGNK010000003">
    <property type="protein sequence ID" value="MBX7458709.1"/>
    <property type="molecule type" value="Genomic_DNA"/>
</dbReference>
<dbReference type="InterPro" id="IPR011322">
    <property type="entry name" value="N-reg_PII-like_a/b"/>
</dbReference>
<organism evidence="2 3">
    <name type="scientific">Qipengyuania polymorpha</name>
    <dbReference type="NCBI Taxonomy" id="2867234"/>
    <lineage>
        <taxon>Bacteria</taxon>
        <taxon>Pseudomonadati</taxon>
        <taxon>Pseudomonadota</taxon>
        <taxon>Alphaproteobacteria</taxon>
        <taxon>Sphingomonadales</taxon>
        <taxon>Erythrobacteraceae</taxon>
        <taxon>Qipengyuania</taxon>
    </lineage>
</organism>
<comment type="similarity">
    <text evidence="1">Belongs to the CutA family.</text>
</comment>
<dbReference type="Proteomes" id="UP000783253">
    <property type="component" value="Unassembled WGS sequence"/>
</dbReference>
<dbReference type="Gene3D" id="3.30.70.120">
    <property type="match status" value="1"/>
</dbReference>
<dbReference type="InterPro" id="IPR015867">
    <property type="entry name" value="N-reg_PII/ATP_PRibTrfase_C"/>
</dbReference>
<dbReference type="PANTHER" id="PTHR23419">
    <property type="entry name" value="DIVALENT CATION TOLERANCE CUTA-RELATED"/>
    <property type="match status" value="1"/>
</dbReference>
<name>A0ABS7J3R8_9SPHN</name>
<reference evidence="2 3" key="1">
    <citation type="submission" date="2021-08" db="EMBL/GenBank/DDBJ databases">
        <title>Comparative Genomics Analysis of the Genus Qipengyuania Reveals Extensive Genetic Diversity and Metabolic Versatility, Including the Description of Fifteen Novel Species.</title>
        <authorList>
            <person name="Liu Y."/>
        </authorList>
    </citation>
    <scope>NUCLEOTIDE SEQUENCE [LARGE SCALE GENOMIC DNA]</scope>
    <source>
        <strain evidence="2 3">1NDH17</strain>
    </source>
</reference>
<dbReference type="PANTHER" id="PTHR23419:SF8">
    <property type="entry name" value="FI09726P"/>
    <property type="match status" value="1"/>
</dbReference>
<accession>A0ABS7J3R8</accession>
<comment type="caution">
    <text evidence="2">The sequence shown here is derived from an EMBL/GenBank/DDBJ whole genome shotgun (WGS) entry which is preliminary data.</text>
</comment>
<evidence type="ECO:0000256" key="1">
    <source>
        <dbReference type="ARBA" id="ARBA00010169"/>
    </source>
</evidence>
<dbReference type="InterPro" id="IPR004323">
    <property type="entry name" value="Ion_tolerance_CutA"/>
</dbReference>
<evidence type="ECO:0000313" key="2">
    <source>
        <dbReference type="EMBL" id="MBX7458709.1"/>
    </source>
</evidence>
<evidence type="ECO:0000313" key="3">
    <source>
        <dbReference type="Proteomes" id="UP000783253"/>
    </source>
</evidence>
<sequence>MSALVYCPFPDAASAREVGQKLLAEGLIGCINIGAPIHSLFEWAGEHGEGEECPALLKTDASLLERAIARLEDLHPYEAPAILGWPCIAGKATAGWLAGLDGGNGSNVQQ</sequence>
<protein>
    <submittedName>
        <fullName evidence="2">Divalent-cation tolerance protein CutA</fullName>
    </submittedName>
</protein>
<proteinExistence type="inferred from homology"/>